<evidence type="ECO:0000256" key="2">
    <source>
        <dbReference type="ARBA" id="ARBA00022705"/>
    </source>
</evidence>
<dbReference type="GO" id="GO:0006281">
    <property type="term" value="P:DNA repair"/>
    <property type="evidence" value="ECO:0007669"/>
    <property type="project" value="UniProtKB-KW"/>
</dbReference>
<dbReference type="Gene3D" id="3.30.470.30">
    <property type="entry name" value="DNA ligase/mRNA capping enzyme"/>
    <property type="match status" value="1"/>
</dbReference>
<evidence type="ECO:0000256" key="5">
    <source>
        <dbReference type="ARBA" id="ARBA00023204"/>
    </source>
</evidence>
<dbReference type="InterPro" id="IPR010994">
    <property type="entry name" value="RuvA_2-like"/>
</dbReference>
<organism evidence="10 11">
    <name type="scientific">Stutzerimonas stutzeri</name>
    <name type="common">Pseudomonas stutzeri</name>
    <dbReference type="NCBI Taxonomy" id="316"/>
    <lineage>
        <taxon>Bacteria</taxon>
        <taxon>Pseudomonadati</taxon>
        <taxon>Pseudomonadota</taxon>
        <taxon>Gammaproteobacteria</taxon>
        <taxon>Pseudomonadales</taxon>
        <taxon>Pseudomonadaceae</taxon>
        <taxon>Stutzerimonas</taxon>
    </lineage>
</organism>
<gene>
    <name evidence="7" type="primary">ligB</name>
    <name evidence="10" type="ORF">CXL00_12815</name>
</gene>
<keyword evidence="2 7" id="KW-0235">DNA replication</keyword>
<evidence type="ECO:0000256" key="1">
    <source>
        <dbReference type="ARBA" id="ARBA00022598"/>
    </source>
</evidence>
<dbReference type="GO" id="GO:0003911">
    <property type="term" value="F:DNA ligase (NAD+) activity"/>
    <property type="evidence" value="ECO:0007669"/>
    <property type="project" value="UniProtKB-UniRule"/>
</dbReference>
<dbReference type="Pfam" id="PF01653">
    <property type="entry name" value="DNA_ligase_aden"/>
    <property type="match status" value="1"/>
</dbReference>
<accession>A0A2N8SSY7</accession>
<comment type="caution">
    <text evidence="10">The sequence shown here is derived from an EMBL/GenBank/DDBJ whole genome shotgun (WGS) entry which is preliminary data.</text>
</comment>
<dbReference type="EC" id="6.5.1.2" evidence="7"/>
<dbReference type="InterPro" id="IPR013839">
    <property type="entry name" value="DNAligase_adenylation"/>
</dbReference>
<reference evidence="10 11" key="1">
    <citation type="submission" date="2018-01" db="EMBL/GenBank/DDBJ databases">
        <title>Denitrification phenotypes of diverse strains of Pseudomonas stutzeri.</title>
        <authorList>
            <person name="Milligan D.A."/>
            <person name="Bergaust L."/>
            <person name="Bakken L.R."/>
            <person name="Frostegard A."/>
        </authorList>
    </citation>
    <scope>NUCLEOTIDE SEQUENCE [LARGE SCALE GENOMIC DNA]</scope>
    <source>
        <strain evidence="10 11">28a3</strain>
    </source>
</reference>
<feature type="chain" id="PRO_5014945120" description="DNA ligase B" evidence="8">
    <location>
        <begin position="19"/>
        <end position="556"/>
    </location>
</feature>
<feature type="active site" description="N6-AMP-lysine intermediate" evidence="7">
    <location>
        <position position="124"/>
    </location>
</feature>
<dbReference type="SUPFAM" id="SSF50249">
    <property type="entry name" value="Nucleic acid-binding proteins"/>
    <property type="match status" value="1"/>
</dbReference>
<dbReference type="OrthoDB" id="9759736at2"/>
<evidence type="ECO:0000256" key="8">
    <source>
        <dbReference type="SAM" id="SignalP"/>
    </source>
</evidence>
<dbReference type="Gene3D" id="2.40.50.140">
    <property type="entry name" value="Nucleic acid-binding proteins"/>
    <property type="match status" value="1"/>
</dbReference>
<dbReference type="PANTHER" id="PTHR47810:SF1">
    <property type="entry name" value="DNA LIGASE B"/>
    <property type="match status" value="1"/>
</dbReference>
<dbReference type="SMART" id="SM00532">
    <property type="entry name" value="LIGANc"/>
    <property type="match status" value="1"/>
</dbReference>
<dbReference type="InterPro" id="IPR004150">
    <property type="entry name" value="NAD_DNA_ligase_OB"/>
</dbReference>
<feature type="signal peptide" evidence="8">
    <location>
        <begin position="1"/>
        <end position="18"/>
    </location>
</feature>
<keyword evidence="5 7" id="KW-0234">DNA repair</keyword>
<evidence type="ECO:0000259" key="9">
    <source>
        <dbReference type="SMART" id="SM00532"/>
    </source>
</evidence>
<evidence type="ECO:0000256" key="4">
    <source>
        <dbReference type="ARBA" id="ARBA00023027"/>
    </source>
</evidence>
<dbReference type="InterPro" id="IPR013840">
    <property type="entry name" value="DNAligase_N"/>
</dbReference>
<evidence type="ECO:0000313" key="10">
    <source>
        <dbReference type="EMBL" id="PNG05590.1"/>
    </source>
</evidence>
<dbReference type="GO" id="GO:0006260">
    <property type="term" value="P:DNA replication"/>
    <property type="evidence" value="ECO:0007669"/>
    <property type="project" value="UniProtKB-KW"/>
</dbReference>
<dbReference type="SUPFAM" id="SSF47781">
    <property type="entry name" value="RuvA domain 2-like"/>
    <property type="match status" value="1"/>
</dbReference>
<name>A0A2N8SSY7_STUST</name>
<dbReference type="InterPro" id="IPR012340">
    <property type="entry name" value="NA-bd_OB-fold"/>
</dbReference>
<keyword evidence="3 7" id="KW-0227">DNA damage</keyword>
<dbReference type="HAMAP" id="MF_01587">
    <property type="entry name" value="DNA_ligase_B"/>
    <property type="match status" value="1"/>
</dbReference>
<dbReference type="AlphaFoldDB" id="A0A2N8SSY7"/>
<comment type="similarity">
    <text evidence="7">Belongs to the NAD-dependent DNA ligase family. LigB subfamily.</text>
</comment>
<dbReference type="EMBL" id="POUW01000004">
    <property type="protein sequence ID" value="PNG05590.1"/>
    <property type="molecule type" value="Genomic_DNA"/>
</dbReference>
<protein>
    <recommendedName>
        <fullName evidence="7">DNA ligase B</fullName>
        <ecNumber evidence="7">6.5.1.2</ecNumber>
    </recommendedName>
    <alternativeName>
        <fullName evidence="7">Polydeoxyribonucleotide synthase [NAD(+)] B</fullName>
    </alternativeName>
</protein>
<evidence type="ECO:0000256" key="7">
    <source>
        <dbReference type="HAMAP-Rule" id="MF_01587"/>
    </source>
</evidence>
<dbReference type="Gene3D" id="1.10.150.20">
    <property type="entry name" value="5' to 3' exonuclease, C-terminal subdomain"/>
    <property type="match status" value="1"/>
</dbReference>
<dbReference type="InterPro" id="IPR020923">
    <property type="entry name" value="DNA_ligase_B"/>
</dbReference>
<dbReference type="RefSeq" id="WP_102846882.1">
    <property type="nucleotide sequence ID" value="NZ_JAMOIG010000002.1"/>
</dbReference>
<dbReference type="Proteomes" id="UP000235897">
    <property type="component" value="Unassembled WGS sequence"/>
</dbReference>
<dbReference type="Gene3D" id="1.10.287.610">
    <property type="entry name" value="Helix hairpin bin"/>
    <property type="match status" value="1"/>
</dbReference>
<comment type="catalytic activity">
    <reaction evidence="6 7">
        <text>NAD(+) + (deoxyribonucleotide)n-3'-hydroxyl + 5'-phospho-(deoxyribonucleotide)m = (deoxyribonucleotide)n+m + AMP + beta-nicotinamide D-nucleotide.</text>
        <dbReference type="EC" id="6.5.1.2"/>
    </reaction>
</comment>
<evidence type="ECO:0000313" key="11">
    <source>
        <dbReference type="Proteomes" id="UP000235897"/>
    </source>
</evidence>
<dbReference type="NCBIfam" id="NF005987">
    <property type="entry name" value="PRK08097.1"/>
    <property type="match status" value="1"/>
</dbReference>
<dbReference type="PANTHER" id="PTHR47810">
    <property type="entry name" value="DNA LIGASE"/>
    <property type="match status" value="1"/>
</dbReference>
<sequence length="556" mass="60770">MRPIITLLLCLAPVLSSAQCPDWPAERAELESRALQRQLAEWDDAYHRQGIALVDDEVYDQALSRLRHWNDCFAHGSVAPADALATVAGDVPHPVAQTGLAKLADRAAVADWMDRRTDLWIQPKVDGVAVTLHYRNGSLVQAVSRGNGSRGQDWTARARQLPAVPVQLASAGDIVLQGELYWRLDHHVQATAGSAGARGQVAGAMARQTLDQATAGQIGLFVWDWPNGPSDMQARLNGLKAMGFEQSAALTVPIDTIADAAHWRDHWFHQPLPFASDGIVLRQGKRPDSDSWQAQPPSWAAAWKYPVRTAVARVRQVQFSIGRTGRITPVLELEPLQLDDRRISRVSLGSLARWREADIRPDDQVAIALAGLTIPRYDGVVWRAQRRLPVEAPAADVYHPLSCWQAKPGCEQQFMARLAWLSGKHGLDLPQLGPGTWQALVDSGLVTGLLDWLQLDQRQLESISGIGQASANTLAASFQLARGRSFATWMQALGMPPSGGSELPADWDSLAATSLEQWQARPGIGATRARQLRAFFTAPDVTGLRRQLQATGIAGF</sequence>
<dbReference type="InterPro" id="IPR050326">
    <property type="entry name" value="NAD_dep_DNA_ligaseB"/>
</dbReference>
<keyword evidence="8" id="KW-0732">Signal</keyword>
<evidence type="ECO:0000256" key="3">
    <source>
        <dbReference type="ARBA" id="ARBA00022763"/>
    </source>
</evidence>
<dbReference type="SUPFAM" id="SSF56091">
    <property type="entry name" value="DNA ligase/mRNA capping enzyme, catalytic domain"/>
    <property type="match status" value="1"/>
</dbReference>
<keyword evidence="4 7" id="KW-0520">NAD</keyword>
<proteinExistence type="inferred from homology"/>
<keyword evidence="1 7" id="KW-0436">Ligase</keyword>
<feature type="domain" description="NAD-dependent DNA ligase N-terminal" evidence="9">
    <location>
        <begin position="27"/>
        <end position="426"/>
    </location>
</feature>
<dbReference type="Pfam" id="PF03120">
    <property type="entry name" value="OB_DNA_ligase"/>
    <property type="match status" value="1"/>
</dbReference>
<evidence type="ECO:0000256" key="6">
    <source>
        <dbReference type="ARBA" id="ARBA00034005"/>
    </source>
</evidence>
<comment type="function">
    <text evidence="7">Catalyzes the formation of phosphodiester linkages between 5'-phosphoryl and 3'-hydroxyl groups in double-stranded DNA using NAD as a coenzyme and as the energy source for the reaction.</text>
</comment>